<dbReference type="GO" id="GO:0004526">
    <property type="term" value="F:ribonuclease P activity"/>
    <property type="evidence" value="ECO:0007669"/>
    <property type="project" value="UniProtKB-UniRule"/>
</dbReference>
<comment type="similarity">
    <text evidence="7">Belongs to the RnpA family.</text>
</comment>
<comment type="subunit">
    <text evidence="7">Consists of a catalytic RNA component (M1 or rnpB) and a protein subunit.</text>
</comment>
<dbReference type="PANTHER" id="PTHR33992">
    <property type="entry name" value="RIBONUCLEASE P PROTEIN COMPONENT"/>
    <property type="match status" value="1"/>
</dbReference>
<comment type="catalytic activity">
    <reaction evidence="7">
        <text>Endonucleolytic cleavage of RNA, removing 5'-extranucleotides from tRNA precursor.</text>
        <dbReference type="EC" id="3.1.26.5"/>
    </reaction>
</comment>
<gene>
    <name evidence="7" type="primary">rnpA</name>
    <name evidence="10" type="ORF">FM105_02095</name>
</gene>
<dbReference type="EMBL" id="FWFF01000001">
    <property type="protein sequence ID" value="SLM90563.1"/>
    <property type="molecule type" value="Genomic_DNA"/>
</dbReference>
<reference evidence="11" key="1">
    <citation type="submission" date="2017-02" db="EMBL/GenBank/DDBJ databases">
        <authorList>
            <person name="Dridi B."/>
        </authorList>
    </citation>
    <scope>NUCLEOTIDE SEQUENCE [LARGE SCALE GENOMIC DNA]</scope>
    <source>
        <strain evidence="11">B Co 03.10</strain>
    </source>
</reference>
<evidence type="ECO:0000313" key="11">
    <source>
        <dbReference type="Proteomes" id="UP000196581"/>
    </source>
</evidence>
<dbReference type="InterPro" id="IPR020539">
    <property type="entry name" value="RNase_P_CS"/>
</dbReference>
<dbReference type="HAMAP" id="MF_00227">
    <property type="entry name" value="RNase_P"/>
    <property type="match status" value="1"/>
</dbReference>
<dbReference type="InterPro" id="IPR020568">
    <property type="entry name" value="Ribosomal_Su5_D2-typ_SF"/>
</dbReference>
<dbReference type="SUPFAM" id="SSF54211">
    <property type="entry name" value="Ribosomal protein S5 domain 2-like"/>
    <property type="match status" value="1"/>
</dbReference>
<feature type="region of interest" description="Disordered" evidence="9">
    <location>
        <begin position="111"/>
        <end position="145"/>
    </location>
</feature>
<evidence type="ECO:0000256" key="9">
    <source>
        <dbReference type="SAM" id="MobiDB-lite"/>
    </source>
</evidence>
<keyword evidence="6 7" id="KW-0694">RNA-binding</keyword>
<evidence type="ECO:0000256" key="2">
    <source>
        <dbReference type="ARBA" id="ARBA00022694"/>
    </source>
</evidence>
<dbReference type="GO" id="GO:0030677">
    <property type="term" value="C:ribonuclease P complex"/>
    <property type="evidence" value="ECO:0007669"/>
    <property type="project" value="TreeGrafter"/>
</dbReference>
<dbReference type="PANTHER" id="PTHR33992:SF1">
    <property type="entry name" value="RIBONUCLEASE P PROTEIN COMPONENT"/>
    <property type="match status" value="1"/>
</dbReference>
<dbReference type="RefSeq" id="WP_087003871.1">
    <property type="nucleotide sequence ID" value="NZ_FWFF01000001.1"/>
</dbReference>
<dbReference type="Pfam" id="PF00825">
    <property type="entry name" value="Ribonuclease_P"/>
    <property type="match status" value="1"/>
</dbReference>
<evidence type="ECO:0000256" key="1">
    <source>
        <dbReference type="ARBA" id="ARBA00002663"/>
    </source>
</evidence>
<comment type="function">
    <text evidence="1 7">RNaseP catalyzes the removal of the 5'-leader sequence from pre-tRNA to produce the mature 5'-terminus. It can also cleave other RNA substrates such as 4.5S RNA. The protein component plays an auxiliary but essential role in vivo by binding to the 5'-leader sequence and broadening the substrate specificity of the ribozyme.</text>
</comment>
<keyword evidence="4 7" id="KW-0255">Endonuclease</keyword>
<evidence type="ECO:0000256" key="5">
    <source>
        <dbReference type="ARBA" id="ARBA00022801"/>
    </source>
</evidence>
<evidence type="ECO:0000256" key="3">
    <source>
        <dbReference type="ARBA" id="ARBA00022722"/>
    </source>
</evidence>
<sequence>MLPRENRLRAPADFRTAFRAGVKGTSSHVLAHVAHTRESHAPRVGFVVSKAVGNAVVRNRVKRRARAWAAGQLKDLRTGDLLVIRALPAASDADYAALTRSLDRALRTARRRLRKRDEETTGTSGAESGAGDRTEQSAGASDALR</sequence>
<keyword evidence="5 7" id="KW-0378">Hydrolase</keyword>
<dbReference type="GO" id="GO:0042781">
    <property type="term" value="F:3'-tRNA processing endoribonuclease activity"/>
    <property type="evidence" value="ECO:0007669"/>
    <property type="project" value="TreeGrafter"/>
</dbReference>
<accession>A0A1X6WXL3</accession>
<keyword evidence="11" id="KW-1185">Reference proteome</keyword>
<protein>
    <recommendedName>
        <fullName evidence="7 8">Ribonuclease P protein component</fullName>
        <shortName evidence="7">RNase P protein</shortName>
        <shortName evidence="7">RNaseP protein</shortName>
        <ecNumber evidence="7 8">3.1.26.5</ecNumber>
    </recommendedName>
    <alternativeName>
        <fullName evidence="7">Protein C5</fullName>
    </alternativeName>
</protein>
<dbReference type="InterPro" id="IPR014721">
    <property type="entry name" value="Ribsml_uS5_D2-typ_fold_subgr"/>
</dbReference>
<evidence type="ECO:0000256" key="4">
    <source>
        <dbReference type="ARBA" id="ARBA00022759"/>
    </source>
</evidence>
<evidence type="ECO:0000313" key="10">
    <source>
        <dbReference type="EMBL" id="SLM90563.1"/>
    </source>
</evidence>
<dbReference type="GO" id="GO:0001682">
    <property type="term" value="P:tRNA 5'-leader removal"/>
    <property type="evidence" value="ECO:0007669"/>
    <property type="project" value="UniProtKB-UniRule"/>
</dbReference>
<evidence type="ECO:0000256" key="7">
    <source>
        <dbReference type="HAMAP-Rule" id="MF_00227"/>
    </source>
</evidence>
<keyword evidence="3 7" id="KW-0540">Nuclease</keyword>
<dbReference type="InterPro" id="IPR000100">
    <property type="entry name" value="RNase_P"/>
</dbReference>
<proteinExistence type="inferred from homology"/>
<dbReference type="PROSITE" id="PS00648">
    <property type="entry name" value="RIBONUCLEASE_P"/>
    <property type="match status" value="1"/>
</dbReference>
<dbReference type="Proteomes" id="UP000196581">
    <property type="component" value="Unassembled WGS sequence"/>
</dbReference>
<keyword evidence="2 7" id="KW-0819">tRNA processing</keyword>
<dbReference type="GO" id="GO:0000049">
    <property type="term" value="F:tRNA binding"/>
    <property type="evidence" value="ECO:0007669"/>
    <property type="project" value="UniProtKB-UniRule"/>
</dbReference>
<name>A0A1X6WXL3_9MICO</name>
<evidence type="ECO:0000256" key="6">
    <source>
        <dbReference type="ARBA" id="ARBA00022884"/>
    </source>
</evidence>
<dbReference type="NCBIfam" id="TIGR00188">
    <property type="entry name" value="rnpA"/>
    <property type="match status" value="1"/>
</dbReference>
<organism evidence="10 11">
    <name type="scientific">Brevibacterium yomogidense</name>
    <dbReference type="NCBI Taxonomy" id="946573"/>
    <lineage>
        <taxon>Bacteria</taxon>
        <taxon>Bacillati</taxon>
        <taxon>Actinomycetota</taxon>
        <taxon>Actinomycetes</taxon>
        <taxon>Micrococcales</taxon>
        <taxon>Brevibacteriaceae</taxon>
        <taxon>Brevibacterium</taxon>
    </lineage>
</organism>
<evidence type="ECO:0000256" key="8">
    <source>
        <dbReference type="NCBIfam" id="TIGR00188"/>
    </source>
</evidence>
<dbReference type="AlphaFoldDB" id="A0A1X6WXL3"/>
<dbReference type="EC" id="3.1.26.5" evidence="7 8"/>
<dbReference type="Gene3D" id="3.30.230.10">
    <property type="match status" value="1"/>
</dbReference>